<evidence type="ECO:0000256" key="1">
    <source>
        <dbReference type="SAM" id="MobiDB-lite"/>
    </source>
</evidence>
<dbReference type="FunFam" id="2.60.200.40:FF:000016">
    <property type="entry name" value="Ceramide kinase like"/>
    <property type="match status" value="1"/>
</dbReference>
<reference evidence="3" key="2">
    <citation type="submission" date="2025-08" db="UniProtKB">
        <authorList>
            <consortium name="Ensembl"/>
        </authorList>
    </citation>
    <scope>IDENTIFICATION</scope>
</reference>
<dbReference type="PANTHER" id="PTHR12358">
    <property type="entry name" value="SPHINGOSINE KINASE"/>
    <property type="match status" value="1"/>
</dbReference>
<dbReference type="InterPro" id="IPR045363">
    <property type="entry name" value="CERK_C"/>
</dbReference>
<reference evidence="3" key="1">
    <citation type="submission" date="2018-05" db="EMBL/GenBank/DDBJ databases">
        <title>Whole genome of Theropithecus gelada.</title>
        <authorList>
            <person name="Chiou K.L."/>
            <person name="Snyder-Mackler N."/>
        </authorList>
    </citation>
    <scope>NUCLEOTIDE SEQUENCE [LARGE SCALE GENOMIC DNA]</scope>
</reference>
<dbReference type="GO" id="GO:0016020">
    <property type="term" value="C:membrane"/>
    <property type="evidence" value="ECO:0007669"/>
    <property type="project" value="GOC"/>
</dbReference>
<name>A0A8D2GEZ1_THEGE</name>
<dbReference type="PROSITE" id="PS50146">
    <property type="entry name" value="DAGK"/>
    <property type="match status" value="1"/>
</dbReference>
<organism evidence="3 4">
    <name type="scientific">Theropithecus gelada</name>
    <name type="common">Gelada baboon</name>
    <dbReference type="NCBI Taxonomy" id="9565"/>
    <lineage>
        <taxon>Eukaryota</taxon>
        <taxon>Metazoa</taxon>
        <taxon>Chordata</taxon>
        <taxon>Craniata</taxon>
        <taxon>Vertebrata</taxon>
        <taxon>Euteleostomi</taxon>
        <taxon>Mammalia</taxon>
        <taxon>Eutheria</taxon>
        <taxon>Euarchontoglires</taxon>
        <taxon>Primates</taxon>
        <taxon>Haplorrhini</taxon>
        <taxon>Catarrhini</taxon>
        <taxon>Cercopithecidae</taxon>
        <taxon>Cercopithecinae</taxon>
        <taxon>Theropithecus</taxon>
    </lineage>
</organism>
<dbReference type="GO" id="GO:0006665">
    <property type="term" value="P:sphingolipid metabolic process"/>
    <property type="evidence" value="ECO:0007669"/>
    <property type="project" value="TreeGrafter"/>
</dbReference>
<protein>
    <submittedName>
        <fullName evidence="3">Ceramide kinase like</fullName>
    </submittedName>
</protein>
<evidence type="ECO:0000313" key="4">
    <source>
        <dbReference type="Proteomes" id="UP000694411"/>
    </source>
</evidence>
<evidence type="ECO:0000259" key="2">
    <source>
        <dbReference type="PROSITE" id="PS50146"/>
    </source>
</evidence>
<reference evidence="3" key="3">
    <citation type="submission" date="2025-09" db="UniProtKB">
        <authorList>
            <consortium name="Ensembl"/>
        </authorList>
    </citation>
    <scope>IDENTIFICATION</scope>
</reference>
<dbReference type="InterPro" id="IPR001206">
    <property type="entry name" value="Diacylglycerol_kinase_cat_dom"/>
</dbReference>
<dbReference type="SUPFAM" id="SSF111331">
    <property type="entry name" value="NAD kinase/diacylglycerol kinase-like"/>
    <property type="match status" value="1"/>
</dbReference>
<dbReference type="Proteomes" id="UP000694411">
    <property type="component" value="Chromosome 12"/>
</dbReference>
<dbReference type="InterPro" id="IPR057465">
    <property type="entry name" value="CERK_PH"/>
</dbReference>
<dbReference type="Pfam" id="PF19280">
    <property type="entry name" value="CERK_C"/>
    <property type="match status" value="1"/>
</dbReference>
<feature type="domain" description="DAGKc" evidence="2">
    <location>
        <begin position="160"/>
        <end position="200"/>
    </location>
</feature>
<dbReference type="InterPro" id="IPR050187">
    <property type="entry name" value="Lipid_Phosphate_FormReg"/>
</dbReference>
<dbReference type="Gene3D" id="2.60.200.40">
    <property type="match status" value="1"/>
</dbReference>
<dbReference type="InterPro" id="IPR016064">
    <property type="entry name" value="NAD/diacylglycerol_kinase_sf"/>
</dbReference>
<evidence type="ECO:0000313" key="3">
    <source>
        <dbReference type="Ensembl" id="ENSTGEP00000033119.1"/>
    </source>
</evidence>
<gene>
    <name evidence="3" type="primary">CERKL</name>
</gene>
<accession>A0A8D2GEZ1</accession>
<dbReference type="AlphaFoldDB" id="A0A8D2GEZ1"/>
<dbReference type="PANTHER" id="PTHR12358:SF26">
    <property type="entry name" value="CERAMIDE KINASE-LIKE PROTEIN"/>
    <property type="match status" value="1"/>
</dbReference>
<sequence>MPWRRRRNRVSALEGGREEEAPPEAAPVPSALLTSSQQTEAAAERILLRGIFEIGRDSCDVVLSERALRWRPIQPERPAGDSQYDLLCKEEFIELKDIFSVKLKRRWSVKQQRSGTLLGITLFICLKKEQNKLKNSTLDLINLSEDHCDIWFRQFKKILAGSTNVLAHSLHGVPHVITATLHIIMGHVQLVDVCTFSTAGKLLRFGFSAMFGFGGRTLALAEKHRWMSPNQRRDFAVVKALAKLKAEDCVISFLPFNSSDDVQERRAQGSPKSDCNDQWQMIQGQFLNISIMAIPCLCSVAPRGLAPNTRLNNGSMALIIARNTSRPEFIKHLKRYASVKNQFNFPFVETYTVEEVKVHPRNNTGVYNPEEEEDETASESCFPWNVDGDLMEVASEVHIRLHPRLISLYGGSMEEMIPK</sequence>
<keyword evidence="4" id="KW-1185">Reference proteome</keyword>
<dbReference type="Ensembl" id="ENSTGET00000039335.1">
    <property type="protein sequence ID" value="ENSTGEP00000033119.1"/>
    <property type="gene ID" value="ENSTGEG00000026459.1"/>
</dbReference>
<dbReference type="Pfam" id="PF25382">
    <property type="entry name" value="PH_CERK"/>
    <property type="match status" value="1"/>
</dbReference>
<proteinExistence type="predicted"/>
<dbReference type="GO" id="GO:0001727">
    <property type="term" value="F:lipid kinase activity"/>
    <property type="evidence" value="ECO:0007669"/>
    <property type="project" value="TreeGrafter"/>
</dbReference>
<feature type="region of interest" description="Disordered" evidence="1">
    <location>
        <begin position="1"/>
        <end position="34"/>
    </location>
</feature>